<proteinExistence type="predicted"/>
<feature type="region of interest" description="Disordered" evidence="1">
    <location>
        <begin position="72"/>
        <end position="144"/>
    </location>
</feature>
<dbReference type="EMBL" id="PGOL01001043">
    <property type="protein sequence ID" value="PKI61386.1"/>
    <property type="molecule type" value="Genomic_DNA"/>
</dbReference>
<reference evidence="2 3" key="1">
    <citation type="submission" date="2017-11" db="EMBL/GenBank/DDBJ databases">
        <title>De-novo sequencing of pomegranate (Punica granatum L.) genome.</title>
        <authorList>
            <person name="Akparov Z."/>
            <person name="Amiraslanov A."/>
            <person name="Hajiyeva S."/>
            <person name="Abbasov M."/>
            <person name="Kaur K."/>
            <person name="Hamwieh A."/>
            <person name="Solovyev V."/>
            <person name="Salamov A."/>
            <person name="Braich B."/>
            <person name="Kosarev P."/>
            <person name="Mahmoud A."/>
            <person name="Hajiyev E."/>
            <person name="Babayeva S."/>
            <person name="Izzatullayeva V."/>
            <person name="Mammadov A."/>
            <person name="Mammadov A."/>
            <person name="Sharifova S."/>
            <person name="Ojaghi J."/>
            <person name="Eynullazada K."/>
            <person name="Bayramov B."/>
            <person name="Abdulazimova A."/>
            <person name="Shahmuradov I."/>
        </authorList>
    </citation>
    <scope>NUCLEOTIDE SEQUENCE [LARGE SCALE GENOMIC DNA]</scope>
    <source>
        <strain evidence="3">cv. AG2017</strain>
        <tissue evidence="2">Leaf</tissue>
    </source>
</reference>
<accession>A0A2I0K108</accession>
<protein>
    <submittedName>
        <fullName evidence="2">Uncharacterized protein</fullName>
    </submittedName>
</protein>
<organism evidence="2 3">
    <name type="scientific">Punica granatum</name>
    <name type="common">Pomegranate</name>
    <dbReference type="NCBI Taxonomy" id="22663"/>
    <lineage>
        <taxon>Eukaryota</taxon>
        <taxon>Viridiplantae</taxon>
        <taxon>Streptophyta</taxon>
        <taxon>Embryophyta</taxon>
        <taxon>Tracheophyta</taxon>
        <taxon>Spermatophyta</taxon>
        <taxon>Magnoliopsida</taxon>
        <taxon>eudicotyledons</taxon>
        <taxon>Gunneridae</taxon>
        <taxon>Pentapetalae</taxon>
        <taxon>rosids</taxon>
        <taxon>malvids</taxon>
        <taxon>Myrtales</taxon>
        <taxon>Lythraceae</taxon>
        <taxon>Punica</taxon>
    </lineage>
</organism>
<gene>
    <name evidence="2" type="ORF">CRG98_018234</name>
</gene>
<evidence type="ECO:0000313" key="3">
    <source>
        <dbReference type="Proteomes" id="UP000233551"/>
    </source>
</evidence>
<evidence type="ECO:0000256" key="1">
    <source>
        <dbReference type="SAM" id="MobiDB-lite"/>
    </source>
</evidence>
<evidence type="ECO:0000313" key="2">
    <source>
        <dbReference type="EMBL" id="PKI61386.1"/>
    </source>
</evidence>
<sequence>MLQEIKLEWGRAVEAAPVPITAIMESLTTIVVIGNIDRTDGGCRRGSQLRLLGLAAVCGDIKHDSLRRLQFSPPRDACSSSSSSNRETTQDRQRDGERSSTESELERNSHGREVESGSRSRGQVEVRSFSSIGERARGLRGPRSIEVTQVRSSLFETLECCRVEGKNVEAGTRRD</sequence>
<keyword evidence="3" id="KW-1185">Reference proteome</keyword>
<dbReference type="Proteomes" id="UP000233551">
    <property type="component" value="Unassembled WGS sequence"/>
</dbReference>
<dbReference type="AlphaFoldDB" id="A0A2I0K108"/>
<name>A0A2I0K108_PUNGR</name>
<comment type="caution">
    <text evidence="2">The sequence shown here is derived from an EMBL/GenBank/DDBJ whole genome shotgun (WGS) entry which is preliminary data.</text>
</comment>
<feature type="compositionally biased region" description="Basic and acidic residues" evidence="1">
    <location>
        <begin position="88"/>
        <end position="124"/>
    </location>
</feature>